<evidence type="ECO:0000313" key="6">
    <source>
        <dbReference type="EMBL" id="KAG9195861.1"/>
    </source>
</evidence>
<dbReference type="PANTHER" id="PTHR46300:SF2">
    <property type="entry name" value="CYTOCHROME P450 MONOOXYGENASE ALNH-RELATED"/>
    <property type="match status" value="1"/>
</dbReference>
<organism evidence="6 7">
    <name type="scientific">Alternaria panax</name>
    <dbReference type="NCBI Taxonomy" id="48097"/>
    <lineage>
        <taxon>Eukaryota</taxon>
        <taxon>Fungi</taxon>
        <taxon>Dikarya</taxon>
        <taxon>Ascomycota</taxon>
        <taxon>Pezizomycotina</taxon>
        <taxon>Dothideomycetes</taxon>
        <taxon>Pleosporomycetidae</taxon>
        <taxon>Pleosporales</taxon>
        <taxon>Pleosporineae</taxon>
        <taxon>Pleosporaceae</taxon>
        <taxon>Alternaria</taxon>
        <taxon>Alternaria sect. Panax</taxon>
    </lineage>
</organism>
<name>A0AAD4NU52_9PLEO</name>
<keyword evidence="4" id="KW-0408">Iron</keyword>
<reference evidence="6" key="1">
    <citation type="submission" date="2021-07" db="EMBL/GenBank/DDBJ databases">
        <title>Genome Resource of American Ginseng Black Spot Pathogen Alternaria panax.</title>
        <authorList>
            <person name="Qiu C."/>
            <person name="Wang W."/>
            <person name="Liu Z."/>
        </authorList>
    </citation>
    <scope>NUCLEOTIDE SEQUENCE</scope>
    <source>
        <strain evidence="6">BNCC115425</strain>
    </source>
</reference>
<dbReference type="InterPro" id="IPR002401">
    <property type="entry name" value="Cyt_P450_E_grp-I"/>
</dbReference>
<comment type="caution">
    <text evidence="6">The sequence shown here is derived from an EMBL/GenBank/DDBJ whole genome shotgun (WGS) entry which is preliminary data.</text>
</comment>
<dbReference type="PANTHER" id="PTHR46300">
    <property type="entry name" value="P450, PUTATIVE (EUROFUNG)-RELATED-RELATED"/>
    <property type="match status" value="1"/>
</dbReference>
<evidence type="ECO:0000256" key="3">
    <source>
        <dbReference type="ARBA" id="ARBA00023002"/>
    </source>
</evidence>
<dbReference type="SUPFAM" id="SSF48264">
    <property type="entry name" value="Cytochrome P450"/>
    <property type="match status" value="1"/>
</dbReference>
<dbReference type="PRINTS" id="PR00463">
    <property type="entry name" value="EP450I"/>
</dbReference>
<proteinExistence type="inferred from homology"/>
<evidence type="ECO:0008006" key="8">
    <source>
        <dbReference type="Google" id="ProtNLM"/>
    </source>
</evidence>
<dbReference type="GO" id="GO:0020037">
    <property type="term" value="F:heme binding"/>
    <property type="evidence" value="ECO:0007669"/>
    <property type="project" value="InterPro"/>
</dbReference>
<dbReference type="Proteomes" id="UP001199106">
    <property type="component" value="Unassembled WGS sequence"/>
</dbReference>
<keyword evidence="3" id="KW-0560">Oxidoreductase</keyword>
<dbReference type="InterPro" id="IPR036396">
    <property type="entry name" value="Cyt_P450_sf"/>
</dbReference>
<evidence type="ECO:0000256" key="1">
    <source>
        <dbReference type="ARBA" id="ARBA00010617"/>
    </source>
</evidence>
<accession>A0AAD4NU52</accession>
<dbReference type="Pfam" id="PF00067">
    <property type="entry name" value="p450"/>
    <property type="match status" value="1"/>
</dbReference>
<dbReference type="GO" id="GO:0005506">
    <property type="term" value="F:iron ion binding"/>
    <property type="evidence" value="ECO:0007669"/>
    <property type="project" value="InterPro"/>
</dbReference>
<protein>
    <recommendedName>
        <fullName evidence="8">Cytochrome P450 monooxygenase</fullName>
    </recommendedName>
</protein>
<keyword evidence="7" id="KW-1185">Reference proteome</keyword>
<dbReference type="InterPro" id="IPR050364">
    <property type="entry name" value="Cytochrome_P450_fung"/>
</dbReference>
<evidence type="ECO:0000256" key="4">
    <source>
        <dbReference type="ARBA" id="ARBA00023004"/>
    </source>
</evidence>
<keyword evidence="5" id="KW-0503">Monooxygenase</keyword>
<sequence length="56" mass="6467">MPKKKSFEQYRLWAKEYGPVYSLILGQKTVIVLADRNVIHELVDVKGSNYADRPDS</sequence>
<evidence type="ECO:0000256" key="5">
    <source>
        <dbReference type="ARBA" id="ARBA00023033"/>
    </source>
</evidence>
<dbReference type="GO" id="GO:0016705">
    <property type="term" value="F:oxidoreductase activity, acting on paired donors, with incorporation or reduction of molecular oxygen"/>
    <property type="evidence" value="ECO:0007669"/>
    <property type="project" value="InterPro"/>
</dbReference>
<comment type="similarity">
    <text evidence="1">Belongs to the cytochrome P450 family.</text>
</comment>
<dbReference type="InterPro" id="IPR001128">
    <property type="entry name" value="Cyt_P450"/>
</dbReference>
<dbReference type="GO" id="GO:0004497">
    <property type="term" value="F:monooxygenase activity"/>
    <property type="evidence" value="ECO:0007669"/>
    <property type="project" value="UniProtKB-KW"/>
</dbReference>
<evidence type="ECO:0000256" key="2">
    <source>
        <dbReference type="ARBA" id="ARBA00022723"/>
    </source>
</evidence>
<dbReference type="EMBL" id="JAANER010000001">
    <property type="protein sequence ID" value="KAG9195861.1"/>
    <property type="molecule type" value="Genomic_DNA"/>
</dbReference>
<dbReference type="Gene3D" id="1.10.630.10">
    <property type="entry name" value="Cytochrome P450"/>
    <property type="match status" value="1"/>
</dbReference>
<gene>
    <name evidence="6" type="ORF">G6011_00982</name>
</gene>
<evidence type="ECO:0000313" key="7">
    <source>
        <dbReference type="Proteomes" id="UP001199106"/>
    </source>
</evidence>
<dbReference type="AlphaFoldDB" id="A0AAD4NU52"/>
<keyword evidence="2" id="KW-0479">Metal-binding</keyword>